<evidence type="ECO:0000313" key="3">
    <source>
        <dbReference type="EMBL" id="KAA6323922.1"/>
    </source>
</evidence>
<organism evidence="3 4">
    <name type="scientific">Streblomastix strix</name>
    <dbReference type="NCBI Taxonomy" id="222440"/>
    <lineage>
        <taxon>Eukaryota</taxon>
        <taxon>Metamonada</taxon>
        <taxon>Preaxostyla</taxon>
        <taxon>Oxymonadida</taxon>
        <taxon>Streblomastigidae</taxon>
        <taxon>Streblomastix</taxon>
    </lineage>
</organism>
<feature type="compositionally biased region" description="Basic and acidic residues" evidence="1">
    <location>
        <begin position="58"/>
        <end position="72"/>
    </location>
</feature>
<feature type="region of interest" description="Disordered" evidence="1">
    <location>
        <begin position="1"/>
        <end position="92"/>
    </location>
</feature>
<feature type="transmembrane region" description="Helical" evidence="2">
    <location>
        <begin position="156"/>
        <end position="177"/>
    </location>
</feature>
<evidence type="ECO:0000256" key="2">
    <source>
        <dbReference type="SAM" id="Phobius"/>
    </source>
</evidence>
<keyword evidence="2" id="KW-0812">Transmembrane</keyword>
<feature type="non-terminal residue" evidence="3">
    <location>
        <position position="1"/>
    </location>
</feature>
<reference evidence="3 4" key="1">
    <citation type="submission" date="2019-03" db="EMBL/GenBank/DDBJ databases">
        <title>Single cell metagenomics reveals metabolic interactions within the superorganism composed of flagellate Streblomastix strix and complex community of Bacteroidetes bacteria on its surface.</title>
        <authorList>
            <person name="Treitli S.C."/>
            <person name="Kolisko M."/>
            <person name="Husnik F."/>
            <person name="Keeling P."/>
            <person name="Hampl V."/>
        </authorList>
    </citation>
    <scope>NUCLEOTIDE SEQUENCE [LARGE SCALE GENOMIC DNA]</scope>
    <source>
        <strain evidence="3">ST1C</strain>
    </source>
</reference>
<protein>
    <submittedName>
        <fullName evidence="3">Uncharacterized protein</fullName>
    </submittedName>
</protein>
<proteinExistence type="predicted"/>
<name>A0A5J4QQX1_9EUKA</name>
<evidence type="ECO:0000313" key="4">
    <source>
        <dbReference type="Proteomes" id="UP000324800"/>
    </source>
</evidence>
<dbReference type="AlphaFoldDB" id="A0A5J4QQX1"/>
<sequence length="216" mass="24008">KILEGEEKSYRPDIKDAERDQLSVRASTRASGRPSDRSGFDYEGQIGSTRKGFEEEERSYRPAAKDVERDQLSVRPSNRLSGRPSDRSDGLPDALVDALTESQSLSTSLILGRYDLSSSQYPILFGVLTDSLQLLSEALFELLANNYSLLYRYSGCFWFALLLLLVPVISIAGLSGLSKCPADNLLAKSISFRDDSSDGIVYQFLVERFDDFLPLG</sequence>
<gene>
    <name evidence="3" type="ORF">EZS28_054253</name>
</gene>
<feature type="compositionally biased region" description="Basic and acidic residues" evidence="1">
    <location>
        <begin position="1"/>
        <end position="22"/>
    </location>
</feature>
<comment type="caution">
    <text evidence="3">The sequence shown here is derived from an EMBL/GenBank/DDBJ whole genome shotgun (WGS) entry which is preliminary data.</text>
</comment>
<keyword evidence="2" id="KW-0472">Membrane</keyword>
<dbReference type="EMBL" id="SNRW01044510">
    <property type="protein sequence ID" value="KAA6323922.1"/>
    <property type="molecule type" value="Genomic_DNA"/>
</dbReference>
<accession>A0A5J4QQX1</accession>
<keyword evidence="2" id="KW-1133">Transmembrane helix</keyword>
<evidence type="ECO:0000256" key="1">
    <source>
        <dbReference type="SAM" id="MobiDB-lite"/>
    </source>
</evidence>
<dbReference type="Proteomes" id="UP000324800">
    <property type="component" value="Unassembled WGS sequence"/>
</dbReference>